<evidence type="ECO:0000256" key="4">
    <source>
        <dbReference type="ARBA" id="ARBA00022801"/>
    </source>
</evidence>
<evidence type="ECO:0000313" key="7">
    <source>
        <dbReference type="Proteomes" id="UP000545386"/>
    </source>
</evidence>
<comment type="caution">
    <text evidence="6">The sequence shown here is derived from an EMBL/GenBank/DDBJ whole genome shotgun (WGS) entry which is preliminary data.</text>
</comment>
<dbReference type="SUPFAM" id="SSF56529">
    <property type="entry name" value="FAH"/>
    <property type="match status" value="1"/>
</dbReference>
<organism evidence="6 7">
    <name type="scientific">Pusillimonas minor</name>
    <dbReference type="NCBI Taxonomy" id="2697024"/>
    <lineage>
        <taxon>Bacteria</taxon>
        <taxon>Pseudomonadati</taxon>
        <taxon>Pseudomonadota</taxon>
        <taxon>Betaproteobacteria</taxon>
        <taxon>Burkholderiales</taxon>
        <taxon>Alcaligenaceae</taxon>
        <taxon>Pusillimonas</taxon>
    </lineage>
</organism>
<dbReference type="InterPro" id="IPR051121">
    <property type="entry name" value="FAH"/>
</dbReference>
<evidence type="ECO:0000256" key="1">
    <source>
        <dbReference type="ARBA" id="ARBA00001946"/>
    </source>
</evidence>
<dbReference type="Pfam" id="PF01557">
    <property type="entry name" value="FAA_hydrolase"/>
    <property type="match status" value="1"/>
</dbReference>
<dbReference type="InterPro" id="IPR036663">
    <property type="entry name" value="Fumarylacetoacetase_C_sf"/>
</dbReference>
<evidence type="ECO:0000313" key="6">
    <source>
        <dbReference type="EMBL" id="MBC2769875.1"/>
    </source>
</evidence>
<dbReference type="RefSeq" id="WP_185779593.1">
    <property type="nucleotide sequence ID" value="NZ_JACJUU010000005.1"/>
</dbReference>
<dbReference type="GO" id="GO:0046872">
    <property type="term" value="F:metal ion binding"/>
    <property type="evidence" value="ECO:0007669"/>
    <property type="project" value="UniProtKB-KW"/>
</dbReference>
<evidence type="ECO:0000256" key="2">
    <source>
        <dbReference type="ARBA" id="ARBA00010211"/>
    </source>
</evidence>
<dbReference type="PANTHER" id="PTHR42796:SF4">
    <property type="entry name" value="FUMARYLACETOACETATE HYDROLASE DOMAIN-CONTAINING PROTEIN 2A"/>
    <property type="match status" value="1"/>
</dbReference>
<dbReference type="GO" id="GO:0019752">
    <property type="term" value="P:carboxylic acid metabolic process"/>
    <property type="evidence" value="ECO:0007669"/>
    <property type="project" value="UniProtKB-ARBA"/>
</dbReference>
<dbReference type="AlphaFoldDB" id="A0A842HSS1"/>
<dbReference type="Proteomes" id="UP000545386">
    <property type="component" value="Unassembled WGS sequence"/>
</dbReference>
<dbReference type="Gene3D" id="3.90.850.10">
    <property type="entry name" value="Fumarylacetoacetase-like, C-terminal domain"/>
    <property type="match status" value="1"/>
</dbReference>
<dbReference type="PANTHER" id="PTHR42796">
    <property type="entry name" value="FUMARYLACETOACETATE HYDROLASE DOMAIN-CONTAINING PROTEIN 2A-RELATED"/>
    <property type="match status" value="1"/>
</dbReference>
<dbReference type="FunFam" id="3.90.850.10:FF:000002">
    <property type="entry name" value="2-hydroxyhepta-2,4-diene-1,7-dioate isomerase"/>
    <property type="match status" value="1"/>
</dbReference>
<proteinExistence type="inferred from homology"/>
<name>A0A842HSS1_9BURK</name>
<keyword evidence="7" id="KW-1185">Reference proteome</keyword>
<reference evidence="6 7" key="1">
    <citation type="submission" date="2020-08" db="EMBL/GenBank/DDBJ databases">
        <title>Paraeoetvoesia sp. YC-7-48 draft genome sequence.</title>
        <authorList>
            <person name="Yao L."/>
        </authorList>
    </citation>
    <scope>NUCLEOTIDE SEQUENCE [LARGE SCALE GENOMIC DNA]</scope>
    <source>
        <strain evidence="7">YC-7-48</strain>
    </source>
</reference>
<keyword evidence="3" id="KW-0479">Metal-binding</keyword>
<comment type="similarity">
    <text evidence="2">Belongs to the FAH family.</text>
</comment>
<evidence type="ECO:0000259" key="5">
    <source>
        <dbReference type="Pfam" id="PF01557"/>
    </source>
</evidence>
<sequence length="285" mass="30881">MRLLSFVGRNGQSGYGAQIDETHVANLGAIMGHRYPDLRALLGGNGLAEAKAALAIAPVLSIHEIKLLPVIPNPDKIICVGLNYETHRKETGRPVEQHPSIFTRFAASQIAAGDPILIPRVSTALDYEGELALIIGRPGRYIKAENAFNHVAGYACYNDGSIRDWQRHSHQFTPGKNFVGTGAFGPYMVTADDIDDIEAQTLTTRLNGEVMQQAKISDMIFSIGQIIEYVSSFTPLEPGDVIATGTPGGVGFKRDPQVYMKPGDICEIEITKVGLLRNPIAQDLA</sequence>
<accession>A0A842HSS1</accession>
<evidence type="ECO:0000256" key="3">
    <source>
        <dbReference type="ARBA" id="ARBA00022723"/>
    </source>
</evidence>
<keyword evidence="4 6" id="KW-0378">Hydrolase</keyword>
<dbReference type="InterPro" id="IPR011234">
    <property type="entry name" value="Fumarylacetoacetase-like_C"/>
</dbReference>
<dbReference type="GO" id="GO:0016787">
    <property type="term" value="F:hydrolase activity"/>
    <property type="evidence" value="ECO:0007669"/>
    <property type="project" value="UniProtKB-KW"/>
</dbReference>
<comment type="cofactor">
    <cofactor evidence="1">
        <name>Mg(2+)</name>
        <dbReference type="ChEBI" id="CHEBI:18420"/>
    </cofactor>
</comment>
<gene>
    <name evidence="6" type="ORF">GTU67_08120</name>
</gene>
<dbReference type="GO" id="GO:0016853">
    <property type="term" value="F:isomerase activity"/>
    <property type="evidence" value="ECO:0007669"/>
    <property type="project" value="UniProtKB-ARBA"/>
</dbReference>
<protein>
    <submittedName>
        <fullName evidence="6">Fumarylacetoacetate hydrolase family protein</fullName>
    </submittedName>
</protein>
<dbReference type="EMBL" id="JACJUU010000005">
    <property type="protein sequence ID" value="MBC2769875.1"/>
    <property type="molecule type" value="Genomic_DNA"/>
</dbReference>
<feature type="domain" description="Fumarylacetoacetase-like C-terminal" evidence="5">
    <location>
        <begin position="76"/>
        <end position="280"/>
    </location>
</feature>